<evidence type="ECO:0000313" key="2">
    <source>
        <dbReference type="EMBL" id="CAG6395430.1"/>
    </source>
</evidence>
<accession>A0A9W4DXQ1</accession>
<protein>
    <submittedName>
        <fullName evidence="2">Uncharacterized protein</fullName>
    </submittedName>
</protein>
<evidence type="ECO:0000313" key="3">
    <source>
        <dbReference type="Proteomes" id="UP001152519"/>
    </source>
</evidence>
<keyword evidence="3" id="KW-1185">Reference proteome</keyword>
<proteinExistence type="predicted"/>
<sequence length="140" mass="14619">MHTPLTRRMLTTAGAAAFAVAGMIASGAGPASATGITDLGRIDGTHASFAGCQGWVHGGSASNTVYARGEFSLPKSTRGLTCFGWLERRSSSTSAWTHISGTVATPDTTTGWYYDSVPYTVRVCVGDLEYTTSYSCAGTY</sequence>
<comment type="caution">
    <text evidence="2">The sequence shown here is derived from an EMBL/GenBank/DDBJ whole genome shotgun (WGS) entry which is preliminary data.</text>
</comment>
<dbReference type="Proteomes" id="UP001152519">
    <property type="component" value="Unassembled WGS sequence"/>
</dbReference>
<evidence type="ECO:0000256" key="1">
    <source>
        <dbReference type="SAM" id="SignalP"/>
    </source>
</evidence>
<reference evidence="2" key="1">
    <citation type="submission" date="2021-05" db="EMBL/GenBank/DDBJ databases">
        <authorList>
            <person name="Arsene-Ploetze F."/>
        </authorList>
    </citation>
    <scope>NUCLEOTIDE SEQUENCE</scope>
    <source>
        <strain evidence="2">DSM 42138</strain>
    </source>
</reference>
<name>A0A9W4DXQ1_9ACTN</name>
<gene>
    <name evidence="2" type="ORF">SCOCK_320031</name>
</gene>
<feature type="chain" id="PRO_5040792920" evidence="1">
    <location>
        <begin position="34"/>
        <end position="140"/>
    </location>
</feature>
<dbReference type="EMBL" id="CAJSLV010000062">
    <property type="protein sequence ID" value="CAG6395430.1"/>
    <property type="molecule type" value="Genomic_DNA"/>
</dbReference>
<dbReference type="AlphaFoldDB" id="A0A9W4DXQ1"/>
<dbReference type="InterPro" id="IPR006311">
    <property type="entry name" value="TAT_signal"/>
</dbReference>
<dbReference type="PROSITE" id="PS51318">
    <property type="entry name" value="TAT"/>
    <property type="match status" value="1"/>
</dbReference>
<dbReference type="RefSeq" id="WP_251492560.1">
    <property type="nucleotide sequence ID" value="NZ_CAJSLV010000062.1"/>
</dbReference>
<feature type="signal peptide" evidence="1">
    <location>
        <begin position="1"/>
        <end position="33"/>
    </location>
</feature>
<organism evidence="2 3">
    <name type="scientific">Actinacidiphila cocklensis</name>
    <dbReference type="NCBI Taxonomy" id="887465"/>
    <lineage>
        <taxon>Bacteria</taxon>
        <taxon>Bacillati</taxon>
        <taxon>Actinomycetota</taxon>
        <taxon>Actinomycetes</taxon>
        <taxon>Kitasatosporales</taxon>
        <taxon>Streptomycetaceae</taxon>
        <taxon>Actinacidiphila</taxon>
    </lineage>
</organism>
<keyword evidence="1" id="KW-0732">Signal</keyword>